<reference evidence="1" key="2">
    <citation type="submission" date="2025-08" db="UniProtKB">
        <authorList>
            <consortium name="Ensembl"/>
        </authorList>
    </citation>
    <scope>IDENTIFICATION</scope>
</reference>
<reference evidence="2" key="1">
    <citation type="submission" date="2020-03" db="EMBL/GenBank/DDBJ databases">
        <title>Evolution of repeat sequences and sex chromosomes of tilapia species revealed by chromosome-level genomes.</title>
        <authorList>
            <person name="Xu L."/>
            <person name="Tao W."/>
            <person name="Wang D."/>
            <person name="Zhou Q."/>
        </authorList>
    </citation>
    <scope>NUCLEOTIDE SEQUENCE [LARGE SCALE GENOMIC DNA]</scope>
    <source>
        <strain evidence="2">Israel</strain>
    </source>
</reference>
<sequence>EADSISFLLCRSADFSLSGAGGQGEASDPSPVSALPNVFCIFKYSEMHLYILFVSENPERRICGDATAQRHLLV</sequence>
<protein>
    <submittedName>
        <fullName evidence="1">Uncharacterized protein</fullName>
    </submittedName>
</protein>
<evidence type="ECO:0000313" key="2">
    <source>
        <dbReference type="Proteomes" id="UP000472276"/>
    </source>
</evidence>
<organism evidence="1 2">
    <name type="scientific">Oreochromis aureus</name>
    <name type="common">Israeli tilapia</name>
    <name type="synonym">Chromis aureus</name>
    <dbReference type="NCBI Taxonomy" id="47969"/>
    <lineage>
        <taxon>Eukaryota</taxon>
        <taxon>Metazoa</taxon>
        <taxon>Chordata</taxon>
        <taxon>Craniata</taxon>
        <taxon>Vertebrata</taxon>
        <taxon>Euteleostomi</taxon>
        <taxon>Actinopterygii</taxon>
        <taxon>Neopterygii</taxon>
        <taxon>Teleostei</taxon>
        <taxon>Neoteleostei</taxon>
        <taxon>Acanthomorphata</taxon>
        <taxon>Ovalentaria</taxon>
        <taxon>Cichlomorphae</taxon>
        <taxon>Cichliformes</taxon>
        <taxon>Cichlidae</taxon>
        <taxon>African cichlids</taxon>
        <taxon>Pseudocrenilabrinae</taxon>
        <taxon>Oreochromini</taxon>
        <taxon>Oreochromis</taxon>
    </lineage>
</organism>
<accession>A0AAZ1X9Z9</accession>
<keyword evidence="2" id="KW-1185">Reference proteome</keyword>
<dbReference type="AlphaFoldDB" id="A0AAZ1X9Z9"/>
<reference evidence="1" key="3">
    <citation type="submission" date="2025-09" db="UniProtKB">
        <authorList>
            <consortium name="Ensembl"/>
        </authorList>
    </citation>
    <scope>IDENTIFICATION</scope>
</reference>
<dbReference type="Proteomes" id="UP000472276">
    <property type="component" value="Unassembled WGS sequence"/>
</dbReference>
<evidence type="ECO:0000313" key="1">
    <source>
        <dbReference type="Ensembl" id="ENSOABP00000064522.1"/>
    </source>
</evidence>
<name>A0AAZ1X9Z9_OREAU</name>
<proteinExistence type="predicted"/>
<dbReference type="Ensembl" id="ENSOABT00000066225.1">
    <property type="protein sequence ID" value="ENSOABP00000064522.1"/>
    <property type="gene ID" value="ENSOABG00000032252.1"/>
</dbReference>